<accession>A0A4Y2T1G3</accession>
<reference evidence="1 2" key="1">
    <citation type="journal article" date="2019" name="Sci. Rep.">
        <title>Orb-weaving spider Araneus ventricosus genome elucidates the spidroin gene catalogue.</title>
        <authorList>
            <person name="Kono N."/>
            <person name="Nakamura H."/>
            <person name="Ohtoshi R."/>
            <person name="Moran D.A.P."/>
            <person name="Shinohara A."/>
            <person name="Yoshida Y."/>
            <person name="Fujiwara M."/>
            <person name="Mori M."/>
            <person name="Tomita M."/>
            <person name="Arakawa K."/>
        </authorList>
    </citation>
    <scope>NUCLEOTIDE SEQUENCE [LARGE SCALE GENOMIC DNA]</scope>
</reference>
<evidence type="ECO:0000313" key="2">
    <source>
        <dbReference type="Proteomes" id="UP000499080"/>
    </source>
</evidence>
<protein>
    <submittedName>
        <fullName evidence="1">Uncharacterized protein</fullName>
    </submittedName>
</protein>
<dbReference type="AlphaFoldDB" id="A0A4Y2T1G3"/>
<evidence type="ECO:0000313" key="1">
    <source>
        <dbReference type="EMBL" id="GBN94432.1"/>
    </source>
</evidence>
<gene>
    <name evidence="1" type="ORF">AVEN_128698_1</name>
</gene>
<comment type="caution">
    <text evidence="1">The sequence shown here is derived from an EMBL/GenBank/DDBJ whole genome shotgun (WGS) entry which is preliminary data.</text>
</comment>
<organism evidence="1 2">
    <name type="scientific">Araneus ventricosus</name>
    <name type="common">Orbweaver spider</name>
    <name type="synonym">Epeira ventricosa</name>
    <dbReference type="NCBI Taxonomy" id="182803"/>
    <lineage>
        <taxon>Eukaryota</taxon>
        <taxon>Metazoa</taxon>
        <taxon>Ecdysozoa</taxon>
        <taxon>Arthropoda</taxon>
        <taxon>Chelicerata</taxon>
        <taxon>Arachnida</taxon>
        <taxon>Araneae</taxon>
        <taxon>Araneomorphae</taxon>
        <taxon>Entelegynae</taxon>
        <taxon>Araneoidea</taxon>
        <taxon>Araneidae</taxon>
        <taxon>Araneus</taxon>
    </lineage>
</organism>
<sequence>MSAGGLTDIHEFHKGTLRAERYWGLILKRDIHHYSTPPFLEHCRPKPFINGNPLYPPSEVGKGCLGVPRHSVSFSFSKERMSSEFGK</sequence>
<name>A0A4Y2T1G3_ARAVE</name>
<dbReference type="EMBL" id="BGPR01025491">
    <property type="protein sequence ID" value="GBN94432.1"/>
    <property type="molecule type" value="Genomic_DNA"/>
</dbReference>
<proteinExistence type="predicted"/>
<keyword evidence="2" id="KW-1185">Reference proteome</keyword>
<dbReference type="Proteomes" id="UP000499080">
    <property type="component" value="Unassembled WGS sequence"/>
</dbReference>